<reference evidence="2 3" key="1">
    <citation type="journal article" date="2019" name="Int. J. Syst. Evol. Microbiol.">
        <title>The Global Catalogue of Microorganisms (GCM) 10K type strain sequencing project: providing services to taxonomists for standard genome sequencing and annotation.</title>
        <authorList>
            <consortium name="The Broad Institute Genomics Platform"/>
            <consortium name="The Broad Institute Genome Sequencing Center for Infectious Disease"/>
            <person name="Wu L."/>
            <person name="Ma J."/>
        </authorList>
    </citation>
    <scope>NUCLEOTIDE SEQUENCE [LARGE SCALE GENOMIC DNA]</scope>
    <source>
        <strain evidence="2 3">JCM 6922</strain>
    </source>
</reference>
<evidence type="ECO:0000313" key="3">
    <source>
        <dbReference type="Proteomes" id="UP001500460"/>
    </source>
</evidence>
<name>A0ABN3JB08_9ACTN</name>
<sequence>MAVFGGPPARGSQALLPRDVVVGPHHAQHVHLLDAVLVHVAAGVEAAGVGDPLPEREPDERGRPALGSGRPVAVAGHAVRERQLRTAVLTGVDDDGLHAAPPVLVPGADHARVDERGQGGGVA</sequence>
<dbReference type="EMBL" id="BAAATK010000004">
    <property type="protein sequence ID" value="GAA2425381.1"/>
    <property type="molecule type" value="Genomic_DNA"/>
</dbReference>
<feature type="compositionally biased region" description="Basic and acidic residues" evidence="1">
    <location>
        <begin position="53"/>
        <end position="63"/>
    </location>
</feature>
<gene>
    <name evidence="2" type="ORF">GCM10010421_10080</name>
</gene>
<proteinExistence type="predicted"/>
<keyword evidence="3" id="KW-1185">Reference proteome</keyword>
<feature type="region of interest" description="Disordered" evidence="1">
    <location>
        <begin position="47"/>
        <end position="77"/>
    </location>
</feature>
<evidence type="ECO:0000313" key="2">
    <source>
        <dbReference type="EMBL" id="GAA2425381.1"/>
    </source>
</evidence>
<dbReference type="Proteomes" id="UP001500460">
    <property type="component" value="Unassembled WGS sequence"/>
</dbReference>
<evidence type="ECO:0000256" key="1">
    <source>
        <dbReference type="SAM" id="MobiDB-lite"/>
    </source>
</evidence>
<organism evidence="2 3">
    <name type="scientific">Streptomyces glaucus</name>
    <dbReference type="NCBI Taxonomy" id="284029"/>
    <lineage>
        <taxon>Bacteria</taxon>
        <taxon>Bacillati</taxon>
        <taxon>Actinomycetota</taxon>
        <taxon>Actinomycetes</taxon>
        <taxon>Kitasatosporales</taxon>
        <taxon>Streptomycetaceae</taxon>
        <taxon>Streptomyces</taxon>
    </lineage>
</organism>
<protein>
    <submittedName>
        <fullName evidence="2">Uncharacterized protein</fullName>
    </submittedName>
</protein>
<feature type="region of interest" description="Disordered" evidence="1">
    <location>
        <begin position="93"/>
        <end position="123"/>
    </location>
</feature>
<accession>A0ABN3JB08</accession>
<comment type="caution">
    <text evidence="2">The sequence shown here is derived from an EMBL/GenBank/DDBJ whole genome shotgun (WGS) entry which is preliminary data.</text>
</comment>